<keyword evidence="4" id="KW-0732">Signal</keyword>
<dbReference type="RefSeq" id="WP_216128630.1">
    <property type="nucleotide sequence ID" value="NZ_CP064782.1"/>
</dbReference>
<evidence type="ECO:0000313" key="6">
    <source>
        <dbReference type="EMBL" id="QWT48633.1"/>
    </source>
</evidence>
<comment type="similarity">
    <text evidence="1">Belongs to the metallo-dependent hydrolases superfamily. ATZ/TRZ family.</text>
</comment>
<keyword evidence="2" id="KW-0378">Hydrolase</keyword>
<evidence type="ECO:0000256" key="2">
    <source>
        <dbReference type="ARBA" id="ARBA00022801"/>
    </source>
</evidence>
<evidence type="ECO:0000256" key="3">
    <source>
        <dbReference type="SAM" id="MobiDB-lite"/>
    </source>
</evidence>
<name>A0A975XUB7_9RHOO</name>
<reference evidence="6" key="1">
    <citation type="submission" date="2020-11" db="EMBL/GenBank/DDBJ databases">
        <title>Azospira inquinata sp. nov.</title>
        <authorList>
            <person name="Moe W.M."/>
            <person name="Mikes M.C."/>
        </authorList>
    </citation>
    <scope>NUCLEOTIDE SEQUENCE</scope>
    <source>
        <strain evidence="6">Azo-3</strain>
    </source>
</reference>
<proteinExistence type="inferred from homology"/>
<dbReference type="Proteomes" id="UP000683428">
    <property type="component" value="Chromosome"/>
</dbReference>
<dbReference type="EMBL" id="CP064782">
    <property type="protein sequence ID" value="QWT48633.1"/>
    <property type="molecule type" value="Genomic_DNA"/>
</dbReference>
<dbReference type="InterPro" id="IPR050287">
    <property type="entry name" value="MTA/SAH_deaminase"/>
</dbReference>
<dbReference type="PROSITE" id="PS51257">
    <property type="entry name" value="PROKAR_LIPOPROTEIN"/>
    <property type="match status" value="1"/>
</dbReference>
<dbReference type="PANTHER" id="PTHR43794:SF11">
    <property type="entry name" value="AMIDOHYDROLASE-RELATED DOMAIN-CONTAINING PROTEIN"/>
    <property type="match status" value="1"/>
</dbReference>
<evidence type="ECO:0000313" key="7">
    <source>
        <dbReference type="Proteomes" id="UP000683428"/>
    </source>
</evidence>
<dbReference type="KEGG" id="aiq:Azoinq_12385"/>
<dbReference type="AlphaFoldDB" id="A0A975XUB7"/>
<protein>
    <submittedName>
        <fullName evidence="6">Amidohydrolase family protein</fullName>
    </submittedName>
</protein>
<sequence>MSAPLRPHAAAPLLLAALLTLAGCAATPPEEDTSPAKPRKAPPHTTHIFQCTPLPAVAGNCQVIPGSSGALALLGQVLAPDGVYRGGGVLIGTDGKIAAVGCDVADQALTQGATQIICPTGVISPGLINAHDHITYDWNPPSQWGQERYERRNQWRKGSPEHKPISPTPMAAKSSEQWAWAEVRQVLSGTTSIAGSGGNPGFLRNLDKADLMEGLSADIANYSTFPLGDAQDVTPHVGDCAYPRIDDPDTALSHQSYLPHVGEGIDAAAHNEIRCLDQQGLITAKGAYIHTVAADGADGDRLAQRHAAVVWSPRSNLSLYGNTAPVTRYSRQGVTVALATDWTPSGSMNLLRELKCADRYNRNNLSRFYADDQLWRMVTANPADALHLGDQIGRLKPGLQGDVAVYLAKDGAADPYRTVIDANVEDVALVLRGGQPLYGDSPLFAQVPGWNTGCEALPGGVNGADKSLCVARELKESFAALQAHNPHSYPLFFPGVPDGEPSCIPFRPAVEGKESGYGGLPSPTDRDGDGVPDDQDNCPALFNPIRPMDNGVQADCNHNGIGDACDPTPCP</sequence>
<keyword evidence="7" id="KW-1185">Reference proteome</keyword>
<evidence type="ECO:0000256" key="1">
    <source>
        <dbReference type="ARBA" id="ARBA00006745"/>
    </source>
</evidence>
<gene>
    <name evidence="6" type="ORF">Azoinq_12385</name>
</gene>
<evidence type="ECO:0000256" key="4">
    <source>
        <dbReference type="SAM" id="SignalP"/>
    </source>
</evidence>
<feature type="signal peptide" evidence="4">
    <location>
        <begin position="1"/>
        <end position="22"/>
    </location>
</feature>
<accession>A0A975XUB7</accession>
<dbReference type="PANTHER" id="PTHR43794">
    <property type="entry name" value="AMINOHYDROLASE SSNA-RELATED"/>
    <property type="match status" value="1"/>
</dbReference>
<dbReference type="InterPro" id="IPR006680">
    <property type="entry name" value="Amidohydro-rel"/>
</dbReference>
<feature type="region of interest" description="Disordered" evidence="3">
    <location>
        <begin position="514"/>
        <end position="538"/>
    </location>
</feature>
<organism evidence="6 7">
    <name type="scientific">Azospira inquinata</name>
    <dbReference type="NCBI Taxonomy" id="2785627"/>
    <lineage>
        <taxon>Bacteria</taxon>
        <taxon>Pseudomonadati</taxon>
        <taxon>Pseudomonadota</taxon>
        <taxon>Betaproteobacteria</taxon>
        <taxon>Rhodocyclales</taxon>
        <taxon>Rhodocyclaceae</taxon>
        <taxon>Azospira</taxon>
    </lineage>
</organism>
<dbReference type="Pfam" id="PF01979">
    <property type="entry name" value="Amidohydro_1"/>
    <property type="match status" value="1"/>
</dbReference>
<feature type="chain" id="PRO_5037746989" evidence="4">
    <location>
        <begin position="23"/>
        <end position="571"/>
    </location>
</feature>
<dbReference type="GO" id="GO:0016787">
    <property type="term" value="F:hydrolase activity"/>
    <property type="evidence" value="ECO:0007669"/>
    <property type="project" value="UniProtKB-KW"/>
</dbReference>
<evidence type="ECO:0000259" key="5">
    <source>
        <dbReference type="Pfam" id="PF01979"/>
    </source>
</evidence>
<feature type="domain" description="Amidohydrolase-related" evidence="5">
    <location>
        <begin position="276"/>
        <end position="406"/>
    </location>
</feature>